<dbReference type="InterPro" id="IPR005358">
    <property type="entry name" value="Puta_zinc/iron-chelating_dom"/>
</dbReference>
<comment type="caution">
    <text evidence="1">The sequence shown here is derived from an EMBL/GenBank/DDBJ whole genome shotgun (WGS) entry which is preliminary data.</text>
</comment>
<reference evidence="1" key="2">
    <citation type="submission" date="2023-06" db="EMBL/GenBank/DDBJ databases">
        <title>Long-read-based genome assembly of the green algal bacterivore Cymbomonas tetramitiformis.</title>
        <authorList>
            <person name="Gyaltshen Y."/>
            <person name="Rozenberg A."/>
            <person name="Paasch A."/>
            <person name="Burns J.A."/>
            <person name="Warring S."/>
            <person name="Larson R."/>
            <person name="Maurer-Alcala X."/>
            <person name="Dacks J."/>
            <person name="Kim E."/>
        </authorList>
    </citation>
    <scope>NUCLEOTIDE SEQUENCE</scope>
    <source>
        <strain evidence="1">PLY_AMNH</strain>
    </source>
</reference>
<gene>
    <name evidence="2" type="ORF">CYMTET_47903</name>
    <name evidence="1" type="ORF">CYMTET_56009</name>
</gene>
<dbReference type="EMBL" id="LGRX02033178">
    <property type="protein sequence ID" value="KAK3242409.1"/>
    <property type="molecule type" value="Genomic_DNA"/>
</dbReference>
<name>A0AAE0BBS7_9CHLO</name>
<proteinExistence type="predicted"/>
<reference evidence="1 3" key="1">
    <citation type="journal article" date="2015" name="Genome Biol. Evol.">
        <title>Comparative Genomics of a Bacterivorous Green Alga Reveals Evolutionary Causalities and Consequences of Phago-Mixotrophic Mode of Nutrition.</title>
        <authorList>
            <person name="Burns J.A."/>
            <person name="Paasch A."/>
            <person name="Narechania A."/>
            <person name="Kim E."/>
        </authorList>
    </citation>
    <scope>NUCLEOTIDE SEQUENCE [LARGE SCALE GENOMIC DNA]</scope>
    <source>
        <strain evidence="1">PLY_AMNH</strain>
    </source>
</reference>
<organism evidence="1 3">
    <name type="scientific">Cymbomonas tetramitiformis</name>
    <dbReference type="NCBI Taxonomy" id="36881"/>
    <lineage>
        <taxon>Eukaryota</taxon>
        <taxon>Viridiplantae</taxon>
        <taxon>Chlorophyta</taxon>
        <taxon>Pyramimonadophyceae</taxon>
        <taxon>Pyramimonadales</taxon>
        <taxon>Pyramimonadaceae</taxon>
        <taxon>Cymbomonas</taxon>
    </lineage>
</organism>
<dbReference type="AlphaFoldDB" id="A0AAE0BBS7"/>
<evidence type="ECO:0008006" key="4">
    <source>
        <dbReference type="Google" id="ProtNLM"/>
    </source>
</evidence>
<protein>
    <recommendedName>
        <fullName evidence="4">YkgJ family cysteine cluster protein</fullName>
    </recommendedName>
</protein>
<accession>A0AAE0BBS7</accession>
<dbReference type="Pfam" id="PF03692">
    <property type="entry name" value="CxxCxxCC"/>
    <property type="match status" value="1"/>
</dbReference>
<dbReference type="PANTHER" id="PTHR35866:SF1">
    <property type="entry name" value="YKGJ FAMILY CYSTEINE CLUSTER PROTEIN"/>
    <property type="match status" value="1"/>
</dbReference>
<evidence type="ECO:0000313" key="2">
    <source>
        <dbReference type="EMBL" id="KAK3242409.1"/>
    </source>
</evidence>
<sequence>MEGRRFACTQCGKCCTGSGEVHVNNSEIAQMARFLRISEKTFVKKFCKAFSPKEGWQRLKSLRNPTNDCVFLENKMCILHSVRPLQCKTYPWWPSLQKEDDWILESKTMCEGIANADAPNVDAADAAHQLQLYRKYLKEREAAPLRRKRHTK</sequence>
<dbReference type="EMBL" id="LGRX02035646">
    <property type="protein sequence ID" value="KAK3233713.1"/>
    <property type="molecule type" value="Genomic_DNA"/>
</dbReference>
<dbReference type="Proteomes" id="UP001190700">
    <property type="component" value="Unassembled WGS sequence"/>
</dbReference>
<keyword evidence="3" id="KW-1185">Reference proteome</keyword>
<evidence type="ECO:0000313" key="1">
    <source>
        <dbReference type="EMBL" id="KAK3233713.1"/>
    </source>
</evidence>
<evidence type="ECO:0000313" key="3">
    <source>
        <dbReference type="Proteomes" id="UP001190700"/>
    </source>
</evidence>
<dbReference type="PANTHER" id="PTHR35866">
    <property type="entry name" value="PUTATIVE-RELATED"/>
    <property type="match status" value="1"/>
</dbReference>